<sequence length="620" mass="68476">MRNVFRGSVAAQCQNGESPKRSALSRWRLTWARRRHLLAYVFGGYKWQIAALMTLGFLSGILGGLGIGVVIPLFSFTVADQAFGSDFVSQVVSQTFGFFGLEPTLRVFLILISALFIVKAIVTVIFGRVTIKISSDYERQTVDRLYRLAFSADWPFLRSQKIGHLQNLLTVSVPHGARLILAISSGFLNFANFLIFLIVALKLSVAVTLVALALGIVVLISSRTLLKRSRVYARARAGLNADIAHEVNENMTGLKVIKATGVERYAARLGSLFFENMSVLRVRGSVIKIINAAAIEPVSIIFIIVLFAALYHRPQFELGVFIVIVYSIHKIFTYVNLLQDMLHSVSDAFPYVQQMVAFEEAVTKHQEIQDGKRGFRFDREVEFRRVSFTYGSRTVPALADVSFTVRRGEMVGIIGPSGAGKTTLTDLLLRLFAPSDGGILIDGINAGEIDLDGWRSQVGYVPQDTFLKNDTIANNIRFYDEAISDAEVEAAARTAYLGDVLARLPQGLATVVGERGVRLSGGERQRIALARALARSPQILVLDEATSALDHESEAMIQNAILNLRGDKTIIAIAHRLSTITHADRLVILREGRVVEQGKPSELLKNVDSYFYKAHQITVT</sequence>
<reference evidence="12 13" key="1">
    <citation type="journal article" date="2016" name="Nat. Commun.">
        <title>Thousands of microbial genomes shed light on interconnected biogeochemical processes in an aquifer system.</title>
        <authorList>
            <person name="Anantharaman K."/>
            <person name="Brown C.T."/>
            <person name="Hug L.A."/>
            <person name="Sharon I."/>
            <person name="Castelle C.J."/>
            <person name="Probst A.J."/>
            <person name="Thomas B.C."/>
            <person name="Singh A."/>
            <person name="Wilkins M.J."/>
            <person name="Karaoz U."/>
            <person name="Brodie E.L."/>
            <person name="Williams K.H."/>
            <person name="Hubbard S.S."/>
            <person name="Banfield J.F."/>
        </authorList>
    </citation>
    <scope>NUCLEOTIDE SEQUENCE [LARGE SCALE GENOMIC DNA]</scope>
</reference>
<dbReference type="PANTHER" id="PTHR24221">
    <property type="entry name" value="ATP-BINDING CASSETTE SUB-FAMILY B"/>
    <property type="match status" value="1"/>
</dbReference>
<feature type="transmembrane region" description="Helical" evidence="9">
    <location>
        <begin position="289"/>
        <end position="312"/>
    </location>
</feature>
<proteinExistence type="predicted"/>
<feature type="transmembrane region" description="Helical" evidence="9">
    <location>
        <begin position="107"/>
        <end position="131"/>
    </location>
</feature>
<evidence type="ECO:0000313" key="13">
    <source>
        <dbReference type="Proteomes" id="UP000178510"/>
    </source>
</evidence>
<dbReference type="SMART" id="SM00382">
    <property type="entry name" value="AAA"/>
    <property type="match status" value="1"/>
</dbReference>
<feature type="transmembrane region" description="Helical" evidence="9">
    <location>
        <begin position="179"/>
        <end position="199"/>
    </location>
</feature>
<dbReference type="InterPro" id="IPR027417">
    <property type="entry name" value="P-loop_NTPase"/>
</dbReference>
<dbReference type="Proteomes" id="UP000178510">
    <property type="component" value="Unassembled WGS sequence"/>
</dbReference>
<keyword evidence="5" id="KW-0547">Nucleotide-binding</keyword>
<dbReference type="AlphaFoldDB" id="A0A1G2KU08"/>
<dbReference type="PANTHER" id="PTHR24221:SF654">
    <property type="entry name" value="ATP-BINDING CASSETTE SUB-FAMILY B MEMBER 6"/>
    <property type="match status" value="1"/>
</dbReference>
<dbReference type="SUPFAM" id="SSF90123">
    <property type="entry name" value="ABC transporter transmembrane region"/>
    <property type="match status" value="1"/>
</dbReference>
<gene>
    <name evidence="12" type="ORF">A3J58_00025</name>
</gene>
<accession>A0A1G2KU08</accession>
<dbReference type="Gene3D" id="3.40.50.300">
    <property type="entry name" value="P-loop containing nucleotide triphosphate hydrolases"/>
    <property type="match status" value="1"/>
</dbReference>
<evidence type="ECO:0000256" key="5">
    <source>
        <dbReference type="ARBA" id="ARBA00022741"/>
    </source>
</evidence>
<evidence type="ECO:0000259" key="10">
    <source>
        <dbReference type="PROSITE" id="PS50893"/>
    </source>
</evidence>
<comment type="subcellular location">
    <subcellularLocation>
        <location evidence="1">Cell membrane</location>
        <topology evidence="1">Multi-pass membrane protein</topology>
    </subcellularLocation>
</comment>
<keyword evidence="2" id="KW-0813">Transport</keyword>
<dbReference type="InterPro" id="IPR036640">
    <property type="entry name" value="ABC1_TM_sf"/>
</dbReference>
<keyword evidence="3" id="KW-1003">Cell membrane</keyword>
<evidence type="ECO:0000256" key="7">
    <source>
        <dbReference type="ARBA" id="ARBA00022989"/>
    </source>
</evidence>
<dbReference type="SUPFAM" id="SSF52540">
    <property type="entry name" value="P-loop containing nucleoside triphosphate hydrolases"/>
    <property type="match status" value="1"/>
</dbReference>
<evidence type="ECO:0000256" key="6">
    <source>
        <dbReference type="ARBA" id="ARBA00022840"/>
    </source>
</evidence>
<dbReference type="PROSITE" id="PS00211">
    <property type="entry name" value="ABC_TRANSPORTER_1"/>
    <property type="match status" value="1"/>
</dbReference>
<feature type="transmembrane region" description="Helical" evidence="9">
    <location>
        <begin position="318"/>
        <end position="337"/>
    </location>
</feature>
<name>A0A1G2KU08_9BACT</name>
<dbReference type="InterPro" id="IPR039421">
    <property type="entry name" value="Type_1_exporter"/>
</dbReference>
<protein>
    <recommendedName>
        <fullName evidence="14">ABC transporter ATP-binding protein</fullName>
    </recommendedName>
</protein>
<dbReference type="Pfam" id="PF00005">
    <property type="entry name" value="ABC_tran"/>
    <property type="match status" value="1"/>
</dbReference>
<dbReference type="FunFam" id="3.40.50.300:FF:000221">
    <property type="entry name" value="Multidrug ABC transporter ATP-binding protein"/>
    <property type="match status" value="1"/>
</dbReference>
<dbReference type="PROSITE" id="PS50929">
    <property type="entry name" value="ABC_TM1F"/>
    <property type="match status" value="1"/>
</dbReference>
<evidence type="ECO:0000256" key="2">
    <source>
        <dbReference type="ARBA" id="ARBA00022448"/>
    </source>
</evidence>
<dbReference type="InterPro" id="IPR003593">
    <property type="entry name" value="AAA+_ATPase"/>
</dbReference>
<feature type="transmembrane region" description="Helical" evidence="9">
    <location>
        <begin position="205"/>
        <end position="226"/>
    </location>
</feature>
<dbReference type="InterPro" id="IPR017871">
    <property type="entry name" value="ABC_transporter-like_CS"/>
</dbReference>
<dbReference type="Gene3D" id="1.20.1560.10">
    <property type="entry name" value="ABC transporter type 1, transmembrane domain"/>
    <property type="match status" value="1"/>
</dbReference>
<keyword evidence="8 9" id="KW-0472">Membrane</keyword>
<keyword evidence="4 9" id="KW-0812">Transmembrane</keyword>
<dbReference type="PROSITE" id="PS50893">
    <property type="entry name" value="ABC_TRANSPORTER_2"/>
    <property type="match status" value="1"/>
</dbReference>
<evidence type="ECO:0000256" key="4">
    <source>
        <dbReference type="ARBA" id="ARBA00022692"/>
    </source>
</evidence>
<organism evidence="12 13">
    <name type="scientific">Candidatus Sungbacteria bacterium RIFCSPHIGHO2_02_FULL_52_23</name>
    <dbReference type="NCBI Taxonomy" id="1802274"/>
    <lineage>
        <taxon>Bacteria</taxon>
        <taxon>Candidatus Sungiibacteriota</taxon>
    </lineage>
</organism>
<keyword evidence="6" id="KW-0067">ATP-binding</keyword>
<evidence type="ECO:0000256" key="8">
    <source>
        <dbReference type="ARBA" id="ARBA00023136"/>
    </source>
</evidence>
<comment type="caution">
    <text evidence="12">The sequence shown here is derived from an EMBL/GenBank/DDBJ whole genome shotgun (WGS) entry which is preliminary data.</text>
</comment>
<keyword evidence="7 9" id="KW-1133">Transmembrane helix</keyword>
<dbReference type="Pfam" id="PF00664">
    <property type="entry name" value="ABC_membrane"/>
    <property type="match status" value="1"/>
</dbReference>
<dbReference type="STRING" id="1802274.A3J58_00025"/>
<dbReference type="GO" id="GO:0005886">
    <property type="term" value="C:plasma membrane"/>
    <property type="evidence" value="ECO:0007669"/>
    <property type="project" value="UniProtKB-SubCell"/>
</dbReference>
<dbReference type="EMBL" id="MHQM01000035">
    <property type="protein sequence ID" value="OHA02927.1"/>
    <property type="molecule type" value="Genomic_DNA"/>
</dbReference>
<evidence type="ECO:0008006" key="14">
    <source>
        <dbReference type="Google" id="ProtNLM"/>
    </source>
</evidence>
<evidence type="ECO:0000256" key="9">
    <source>
        <dbReference type="SAM" id="Phobius"/>
    </source>
</evidence>
<dbReference type="GO" id="GO:0016887">
    <property type="term" value="F:ATP hydrolysis activity"/>
    <property type="evidence" value="ECO:0007669"/>
    <property type="project" value="InterPro"/>
</dbReference>
<evidence type="ECO:0000256" key="1">
    <source>
        <dbReference type="ARBA" id="ARBA00004651"/>
    </source>
</evidence>
<dbReference type="GO" id="GO:0005524">
    <property type="term" value="F:ATP binding"/>
    <property type="evidence" value="ECO:0007669"/>
    <property type="project" value="UniProtKB-KW"/>
</dbReference>
<feature type="transmembrane region" description="Helical" evidence="9">
    <location>
        <begin position="49"/>
        <end position="74"/>
    </location>
</feature>
<evidence type="ECO:0000313" key="12">
    <source>
        <dbReference type="EMBL" id="OHA02927.1"/>
    </source>
</evidence>
<feature type="domain" description="ABC transmembrane type-1" evidence="11">
    <location>
        <begin position="47"/>
        <end position="347"/>
    </location>
</feature>
<dbReference type="GO" id="GO:0140359">
    <property type="term" value="F:ABC-type transporter activity"/>
    <property type="evidence" value="ECO:0007669"/>
    <property type="project" value="InterPro"/>
</dbReference>
<feature type="domain" description="ABC transporter" evidence="10">
    <location>
        <begin position="381"/>
        <end position="616"/>
    </location>
</feature>
<dbReference type="InterPro" id="IPR011527">
    <property type="entry name" value="ABC1_TM_dom"/>
</dbReference>
<evidence type="ECO:0000259" key="11">
    <source>
        <dbReference type="PROSITE" id="PS50929"/>
    </source>
</evidence>
<evidence type="ECO:0000256" key="3">
    <source>
        <dbReference type="ARBA" id="ARBA00022475"/>
    </source>
</evidence>
<dbReference type="InterPro" id="IPR003439">
    <property type="entry name" value="ABC_transporter-like_ATP-bd"/>
</dbReference>